<dbReference type="SMART" id="SM00842">
    <property type="entry name" value="FtsA"/>
    <property type="match status" value="1"/>
</dbReference>
<feature type="domain" description="SHS2" evidence="1">
    <location>
        <begin position="5"/>
        <end position="192"/>
    </location>
</feature>
<dbReference type="Gene3D" id="3.30.420.40">
    <property type="match status" value="2"/>
</dbReference>
<accession>A0A1V4I545</accession>
<dbReference type="EMBL" id="MZGV01000129">
    <property type="protein sequence ID" value="OPJ54725.1"/>
    <property type="molecule type" value="Genomic_DNA"/>
</dbReference>
<dbReference type="RefSeq" id="WP_079428775.1">
    <property type="nucleotide sequence ID" value="NZ_MZGV01000129.1"/>
</dbReference>
<evidence type="ECO:0000313" key="3">
    <source>
        <dbReference type="Proteomes" id="UP000190080"/>
    </source>
</evidence>
<dbReference type="SUPFAM" id="SSF53067">
    <property type="entry name" value="Actin-like ATPase domain"/>
    <property type="match status" value="2"/>
</dbReference>
<protein>
    <submittedName>
        <fullName evidence="2">Cell division protein FtsA</fullName>
    </submittedName>
</protein>
<dbReference type="InterPro" id="IPR043129">
    <property type="entry name" value="ATPase_NBD"/>
</dbReference>
<keyword evidence="3" id="KW-1185">Reference proteome</keyword>
<gene>
    <name evidence="2" type="primary">ftsA_2</name>
    <name evidence="2" type="ORF">CLORY_45150</name>
</gene>
<proteinExistence type="predicted"/>
<reference evidence="2 3" key="1">
    <citation type="submission" date="2017-03" db="EMBL/GenBank/DDBJ databases">
        <title>Genome sequence of Clostridium oryzae DSM 28571.</title>
        <authorList>
            <person name="Poehlein A."/>
            <person name="Daniel R."/>
        </authorList>
    </citation>
    <scope>NUCLEOTIDE SEQUENCE [LARGE SCALE GENOMIC DNA]</scope>
    <source>
        <strain evidence="2 3">DSM 28571</strain>
    </source>
</reference>
<dbReference type="OrthoDB" id="9768127at2"/>
<dbReference type="PANTHER" id="PTHR32432">
    <property type="entry name" value="CELL DIVISION PROTEIN FTSA-RELATED"/>
    <property type="match status" value="1"/>
</dbReference>
<evidence type="ECO:0000259" key="1">
    <source>
        <dbReference type="SMART" id="SM00842"/>
    </source>
</evidence>
<organism evidence="2 3">
    <name type="scientific">Clostridium oryzae</name>
    <dbReference type="NCBI Taxonomy" id="1450648"/>
    <lineage>
        <taxon>Bacteria</taxon>
        <taxon>Bacillati</taxon>
        <taxon>Bacillota</taxon>
        <taxon>Clostridia</taxon>
        <taxon>Eubacteriales</taxon>
        <taxon>Clostridiaceae</taxon>
        <taxon>Clostridium</taxon>
    </lineage>
</organism>
<comment type="caution">
    <text evidence="2">The sequence shown here is derived from an EMBL/GenBank/DDBJ whole genome shotgun (WGS) entry which is preliminary data.</text>
</comment>
<dbReference type="Proteomes" id="UP000190080">
    <property type="component" value="Unassembled WGS sequence"/>
</dbReference>
<dbReference type="InterPro" id="IPR050696">
    <property type="entry name" value="FtsA/MreB"/>
</dbReference>
<keyword evidence="2" id="KW-0131">Cell cycle</keyword>
<dbReference type="PANTHER" id="PTHR32432:SF4">
    <property type="entry name" value="CELL DIVISION PROTEIN FTSA"/>
    <property type="match status" value="1"/>
</dbReference>
<keyword evidence="2" id="KW-0132">Cell division</keyword>
<dbReference type="STRING" id="1450648.CLORY_45150"/>
<dbReference type="GO" id="GO:0009898">
    <property type="term" value="C:cytoplasmic side of plasma membrane"/>
    <property type="evidence" value="ECO:0007669"/>
    <property type="project" value="TreeGrafter"/>
</dbReference>
<dbReference type="AlphaFoldDB" id="A0A1V4I545"/>
<dbReference type="GO" id="GO:0051301">
    <property type="term" value="P:cell division"/>
    <property type="evidence" value="ECO:0007669"/>
    <property type="project" value="UniProtKB-KW"/>
</dbReference>
<sequence>MEDNFVALDIGSSRVSAIMAKSSFGKIQVSAVTSSACDGVSKSVISNADKTKDAVLACKKKLESISGKTVNSAYISIPSGLCRVIKYKGTMFLSENKVSVSQQDIIDFVRKAKNLDVDEDDEIVDIIPTKVIIGNDNTSSHYSFGKHKVEVEAEVLTADKFVLIDLLKSVENAGIEIIRVIAAPLALDALISGDKDEGNTNAFVDIGSETIDISIVKDKNIYYNEIIPLGGNNITSDIANCLNITFEKAEKLKISQSGDSNVLVFDDEEEKPFNIDLLGEIVDARVEELISISIKSLKKSDKYNDIKDIYFTGRGIESYMESLKAYEDKLKKNIKVLKVNNSKVNSSIYYIPTGIVKFVGKEFEYEGDPLESSVSKDEVLKENKSFVSKIKHYFDDLFK</sequence>
<dbReference type="GO" id="GO:0032153">
    <property type="term" value="C:cell division site"/>
    <property type="evidence" value="ECO:0007669"/>
    <property type="project" value="TreeGrafter"/>
</dbReference>
<dbReference type="InterPro" id="IPR003494">
    <property type="entry name" value="SHS2_FtsA"/>
</dbReference>
<evidence type="ECO:0000313" key="2">
    <source>
        <dbReference type="EMBL" id="OPJ54725.1"/>
    </source>
</evidence>
<dbReference type="Pfam" id="PF14450">
    <property type="entry name" value="FtsA"/>
    <property type="match status" value="1"/>
</dbReference>
<name>A0A1V4I545_9CLOT</name>